<dbReference type="EMBL" id="JARGYC010000047">
    <property type="protein sequence ID" value="MDF0602314.1"/>
    <property type="molecule type" value="Genomic_DNA"/>
</dbReference>
<dbReference type="Proteomes" id="UP001220964">
    <property type="component" value="Unassembled WGS sequence"/>
</dbReference>
<organism evidence="1 2">
    <name type="scientific">Psychromarinibacter sediminicola</name>
    <dbReference type="NCBI Taxonomy" id="3033385"/>
    <lineage>
        <taxon>Bacteria</taxon>
        <taxon>Pseudomonadati</taxon>
        <taxon>Pseudomonadota</taxon>
        <taxon>Alphaproteobacteria</taxon>
        <taxon>Rhodobacterales</taxon>
        <taxon>Paracoccaceae</taxon>
        <taxon>Psychromarinibacter</taxon>
    </lineage>
</organism>
<feature type="non-terminal residue" evidence="1">
    <location>
        <position position="148"/>
    </location>
</feature>
<evidence type="ECO:0000313" key="2">
    <source>
        <dbReference type="Proteomes" id="UP001220964"/>
    </source>
</evidence>
<accession>A0AAE3NTT9</accession>
<reference evidence="1" key="1">
    <citation type="submission" date="2023-03" db="EMBL/GenBank/DDBJ databases">
        <title>Multiphase analysis and comparison of six strains from genera Psychromarinibacter, Lutimaribacter, and Maritimibacter, including a novel species: Psychromarinibacter sediminicola sp. nov.</title>
        <authorList>
            <person name="Wang Y.-H."/>
            <person name="Ye M.-Q."/>
            <person name="Du Z.-J."/>
        </authorList>
    </citation>
    <scope>NUCLEOTIDE SEQUENCE</scope>
    <source>
        <strain evidence="1">C21-152</strain>
    </source>
</reference>
<proteinExistence type="predicted"/>
<gene>
    <name evidence="1" type="ORF">P1J78_16360</name>
</gene>
<comment type="caution">
    <text evidence="1">The sequence shown here is derived from an EMBL/GenBank/DDBJ whole genome shotgun (WGS) entry which is preliminary data.</text>
</comment>
<sequence>MDREEIAMLVGKLHAKAVALDAETDGLVPVSKAAEKAKVSAVTVVHMILGSFLERVFRLAGQEGIAALRVDLAEVKRHRAFCTVGLSTVEAFASLKISRNILWRLVDRCPGKVSLSVNRLLKKSGWKDVIPVAGAGRRVARRCERRVQ</sequence>
<name>A0AAE3NTT9_9RHOB</name>
<evidence type="ECO:0000313" key="1">
    <source>
        <dbReference type="EMBL" id="MDF0602314.1"/>
    </source>
</evidence>
<keyword evidence="2" id="KW-1185">Reference proteome</keyword>
<dbReference type="AlphaFoldDB" id="A0AAE3NTT9"/>
<protein>
    <submittedName>
        <fullName evidence="1">Uncharacterized protein</fullName>
    </submittedName>
</protein>